<evidence type="ECO:0000256" key="1">
    <source>
        <dbReference type="ARBA" id="ARBA00004141"/>
    </source>
</evidence>
<evidence type="ECO:0000256" key="4">
    <source>
        <dbReference type="ARBA" id="ARBA00023136"/>
    </source>
</evidence>
<dbReference type="Proteomes" id="UP000054937">
    <property type="component" value="Unassembled WGS sequence"/>
</dbReference>
<dbReference type="InterPro" id="IPR011527">
    <property type="entry name" value="ABC1_TM_dom"/>
</dbReference>
<comment type="caution">
    <text evidence="7">The sequence shown here is derived from an EMBL/GenBank/DDBJ whole genome shotgun (WGS) entry which is preliminary data.</text>
</comment>
<comment type="subcellular location">
    <subcellularLocation>
        <location evidence="1">Membrane</location>
        <topology evidence="1">Multi-pass membrane protein</topology>
    </subcellularLocation>
</comment>
<gene>
    <name evidence="7" type="ORF">PPERSA_07359</name>
</gene>
<feature type="transmembrane region" description="Helical" evidence="5">
    <location>
        <begin position="51"/>
        <end position="71"/>
    </location>
</feature>
<keyword evidence="8" id="KW-1185">Reference proteome</keyword>
<dbReference type="AlphaFoldDB" id="A0A0V0Q765"/>
<dbReference type="GO" id="GO:0015421">
    <property type="term" value="F:ABC-type oligopeptide transporter activity"/>
    <property type="evidence" value="ECO:0007669"/>
    <property type="project" value="TreeGrafter"/>
</dbReference>
<evidence type="ECO:0000256" key="3">
    <source>
        <dbReference type="ARBA" id="ARBA00022989"/>
    </source>
</evidence>
<feature type="domain" description="ABC transmembrane type-1" evidence="6">
    <location>
        <begin position="2"/>
        <end position="110"/>
    </location>
</feature>
<dbReference type="InterPro" id="IPR039421">
    <property type="entry name" value="Type_1_exporter"/>
</dbReference>
<dbReference type="SUPFAM" id="SSF90123">
    <property type="entry name" value="ABC transporter transmembrane region"/>
    <property type="match status" value="1"/>
</dbReference>
<dbReference type="Gene3D" id="1.20.1560.10">
    <property type="entry name" value="ABC transporter type 1, transmembrane domain"/>
    <property type="match status" value="1"/>
</dbReference>
<organism evidence="7 8">
    <name type="scientific">Pseudocohnilembus persalinus</name>
    <name type="common">Ciliate</name>
    <dbReference type="NCBI Taxonomy" id="266149"/>
    <lineage>
        <taxon>Eukaryota</taxon>
        <taxon>Sar</taxon>
        <taxon>Alveolata</taxon>
        <taxon>Ciliophora</taxon>
        <taxon>Intramacronucleata</taxon>
        <taxon>Oligohymenophorea</taxon>
        <taxon>Scuticociliatia</taxon>
        <taxon>Philasterida</taxon>
        <taxon>Pseudocohnilembidae</taxon>
        <taxon>Pseudocohnilembus</taxon>
    </lineage>
</organism>
<dbReference type="PROSITE" id="PS50929">
    <property type="entry name" value="ABC_TM1F"/>
    <property type="match status" value="1"/>
</dbReference>
<dbReference type="Pfam" id="PF00664">
    <property type="entry name" value="ABC_membrane"/>
    <property type="match status" value="1"/>
</dbReference>
<keyword evidence="2 5" id="KW-0812">Transmembrane</keyword>
<accession>A0A0V0Q765</accession>
<dbReference type="PANTHER" id="PTHR43394">
    <property type="entry name" value="ATP-DEPENDENT PERMEASE MDL1, MITOCHONDRIAL"/>
    <property type="match status" value="1"/>
</dbReference>
<evidence type="ECO:0000256" key="5">
    <source>
        <dbReference type="SAM" id="Phobius"/>
    </source>
</evidence>
<keyword evidence="3 5" id="KW-1133">Transmembrane helix</keyword>
<protein>
    <submittedName>
        <fullName evidence="7">ABC transporter type 1, transmembrane domain</fullName>
    </submittedName>
</protein>
<proteinExistence type="predicted"/>
<name>A0A0V0Q765_PSEPJ</name>
<evidence type="ECO:0000256" key="2">
    <source>
        <dbReference type="ARBA" id="ARBA00022692"/>
    </source>
</evidence>
<evidence type="ECO:0000259" key="6">
    <source>
        <dbReference type="PROSITE" id="PS50929"/>
    </source>
</evidence>
<dbReference type="InterPro" id="IPR036640">
    <property type="entry name" value="ABC1_TM_sf"/>
</dbReference>
<dbReference type="EMBL" id="LDAU01000281">
    <property type="protein sequence ID" value="KRW98088.1"/>
    <property type="molecule type" value="Genomic_DNA"/>
</dbReference>
<keyword evidence="4 5" id="KW-0472">Membrane</keyword>
<dbReference type="GO" id="GO:0005524">
    <property type="term" value="F:ATP binding"/>
    <property type="evidence" value="ECO:0007669"/>
    <property type="project" value="InterPro"/>
</dbReference>
<dbReference type="GO" id="GO:0090374">
    <property type="term" value="P:oligopeptide export from mitochondrion"/>
    <property type="evidence" value="ECO:0007669"/>
    <property type="project" value="TreeGrafter"/>
</dbReference>
<dbReference type="GO" id="GO:0005743">
    <property type="term" value="C:mitochondrial inner membrane"/>
    <property type="evidence" value="ECO:0007669"/>
    <property type="project" value="TreeGrafter"/>
</dbReference>
<evidence type="ECO:0000313" key="7">
    <source>
        <dbReference type="EMBL" id="KRW98088.1"/>
    </source>
</evidence>
<evidence type="ECO:0000313" key="8">
    <source>
        <dbReference type="Proteomes" id="UP000054937"/>
    </source>
</evidence>
<dbReference type="PANTHER" id="PTHR43394:SF18">
    <property type="entry name" value="ABC TRANSPORTER B FAMILY MEMBER 11-LIKE"/>
    <property type="match status" value="1"/>
</dbReference>
<dbReference type="InParanoid" id="A0A0V0Q765"/>
<reference evidence="7 8" key="1">
    <citation type="journal article" date="2015" name="Sci. Rep.">
        <title>Genome of the facultative scuticociliatosis pathogen Pseudocohnilembus persalinus provides insight into its virulence through horizontal gene transfer.</title>
        <authorList>
            <person name="Xiong J."/>
            <person name="Wang G."/>
            <person name="Cheng J."/>
            <person name="Tian M."/>
            <person name="Pan X."/>
            <person name="Warren A."/>
            <person name="Jiang C."/>
            <person name="Yuan D."/>
            <person name="Miao W."/>
        </authorList>
    </citation>
    <scope>NUCLEOTIDE SEQUENCE [LARGE SCALE GENOMIC DNA]</scope>
    <source>
        <strain evidence="7">36N120E</strain>
    </source>
</reference>
<sequence length="115" mass="12678">MVVGTIASSVVGAVHPVSGIFMGKLMIVLSSYGTDIYDEEEYKDDRDLYCILYLVLAILAAIASILQVASWRKVGQGLTYKLREKAFAKIMKMRPDWFDFAENSAGVLSSSGEFV</sequence>